<dbReference type="Ensembl" id="ENSATET00000033000.3">
    <property type="protein sequence ID" value="ENSATEP00000032524.1"/>
    <property type="gene ID" value="ENSATEG00000022401.3"/>
</dbReference>
<feature type="signal peptide" evidence="4">
    <location>
        <begin position="1"/>
        <end position="21"/>
    </location>
</feature>
<keyword evidence="2" id="KW-0964">Secreted</keyword>
<dbReference type="OMA" id="MSGRKLC"/>
<sequence length="244" mass="27103">MVVVLVLFLVGPLLLCGPADAQSTIDTLKVASLQWIGSMTCEPWDCNCTFNQQRGCCCGANDLYQVEDDTLQRIKILWQEISTLNSRVQSLTAGVKIAFKATIDPSLAITIPGSTERCFGPFNTNVPVPFGNITLNDGRGYSPTLGVFTAPRSGVYVFSLTVYSSVEVAGRLYHKVQLIWNGRPTANVWENNREDSEDNASQVVVLELHRGDQVYVELISGRKICKYPEFNIFSGYILYPYIDE</sequence>
<evidence type="ECO:0000256" key="1">
    <source>
        <dbReference type="ARBA" id="ARBA00004613"/>
    </source>
</evidence>
<proteinExistence type="predicted"/>
<keyword evidence="3 4" id="KW-0732">Signal</keyword>
<dbReference type="Proteomes" id="UP000265040">
    <property type="component" value="Chromosome 13"/>
</dbReference>
<reference evidence="6" key="1">
    <citation type="submission" date="2021-04" db="EMBL/GenBank/DDBJ databases">
        <authorList>
            <consortium name="Wellcome Sanger Institute Data Sharing"/>
        </authorList>
    </citation>
    <scope>NUCLEOTIDE SEQUENCE [LARGE SCALE GENOMIC DNA]</scope>
</reference>
<dbReference type="RefSeq" id="XP_026234363.1">
    <property type="nucleotide sequence ID" value="XM_026378578.1"/>
</dbReference>
<dbReference type="InParanoid" id="A0A3Q1JP74"/>
<name>A0A3Q1JP74_ANATE</name>
<feature type="chain" id="PRO_5018612037" description="C1q domain-containing protein" evidence="4">
    <location>
        <begin position="22"/>
        <end position="244"/>
    </location>
</feature>
<reference evidence="6" key="3">
    <citation type="submission" date="2025-09" db="UniProtKB">
        <authorList>
            <consortium name="Ensembl"/>
        </authorList>
    </citation>
    <scope>IDENTIFICATION</scope>
</reference>
<accession>A0A3Q1JP74</accession>
<dbReference type="FunCoup" id="A0A3Q1JP74">
    <property type="interactions" value="8"/>
</dbReference>
<dbReference type="STRING" id="64144.ENSATEP00000032524"/>
<feature type="domain" description="C1q" evidence="5">
    <location>
        <begin position="92"/>
        <end position="244"/>
    </location>
</feature>
<dbReference type="GO" id="GO:0099558">
    <property type="term" value="P:maintenance of synapse structure"/>
    <property type="evidence" value="ECO:0007669"/>
    <property type="project" value="TreeGrafter"/>
</dbReference>
<evidence type="ECO:0000313" key="6">
    <source>
        <dbReference type="Ensembl" id="ENSATEP00000032524.1"/>
    </source>
</evidence>
<evidence type="ECO:0000313" key="7">
    <source>
        <dbReference type="Proteomes" id="UP000265040"/>
    </source>
</evidence>
<evidence type="ECO:0000256" key="2">
    <source>
        <dbReference type="ARBA" id="ARBA00022525"/>
    </source>
</evidence>
<dbReference type="Gene3D" id="2.60.120.40">
    <property type="match status" value="1"/>
</dbReference>
<dbReference type="PROSITE" id="PS50871">
    <property type="entry name" value="C1Q"/>
    <property type="match status" value="1"/>
</dbReference>
<dbReference type="GeneTree" id="ENSGT00940000163520"/>
<dbReference type="GO" id="GO:0045202">
    <property type="term" value="C:synapse"/>
    <property type="evidence" value="ECO:0007669"/>
    <property type="project" value="TreeGrafter"/>
</dbReference>
<dbReference type="Pfam" id="PF00386">
    <property type="entry name" value="C1q"/>
    <property type="match status" value="1"/>
</dbReference>
<dbReference type="GeneID" id="113174515"/>
<dbReference type="PANTHER" id="PTHR22923:SF89">
    <property type="entry name" value="CEREBELLIN 18"/>
    <property type="match status" value="1"/>
</dbReference>
<dbReference type="SUPFAM" id="SSF49842">
    <property type="entry name" value="TNF-like"/>
    <property type="match status" value="1"/>
</dbReference>
<evidence type="ECO:0000256" key="3">
    <source>
        <dbReference type="ARBA" id="ARBA00022729"/>
    </source>
</evidence>
<dbReference type="OrthoDB" id="6154955at2759"/>
<dbReference type="SMART" id="SM00110">
    <property type="entry name" value="C1Q"/>
    <property type="match status" value="1"/>
</dbReference>
<reference evidence="6" key="2">
    <citation type="submission" date="2025-08" db="UniProtKB">
        <authorList>
            <consortium name="Ensembl"/>
        </authorList>
    </citation>
    <scope>IDENTIFICATION</scope>
</reference>
<dbReference type="PANTHER" id="PTHR22923">
    <property type="entry name" value="CEREBELLIN-RELATED"/>
    <property type="match status" value="1"/>
</dbReference>
<comment type="subcellular location">
    <subcellularLocation>
        <location evidence="1">Secreted</location>
    </subcellularLocation>
</comment>
<evidence type="ECO:0000259" key="5">
    <source>
        <dbReference type="PROSITE" id="PS50871"/>
    </source>
</evidence>
<dbReference type="AlphaFoldDB" id="A0A3Q1JP74"/>
<organism evidence="6 7">
    <name type="scientific">Anabas testudineus</name>
    <name type="common">Climbing perch</name>
    <name type="synonym">Anthias testudineus</name>
    <dbReference type="NCBI Taxonomy" id="64144"/>
    <lineage>
        <taxon>Eukaryota</taxon>
        <taxon>Metazoa</taxon>
        <taxon>Chordata</taxon>
        <taxon>Craniata</taxon>
        <taxon>Vertebrata</taxon>
        <taxon>Euteleostomi</taxon>
        <taxon>Actinopterygii</taxon>
        <taxon>Neopterygii</taxon>
        <taxon>Teleostei</taxon>
        <taxon>Neoteleostei</taxon>
        <taxon>Acanthomorphata</taxon>
        <taxon>Anabantaria</taxon>
        <taxon>Anabantiformes</taxon>
        <taxon>Anabantoidei</taxon>
        <taxon>Anabantidae</taxon>
        <taxon>Anabas</taxon>
    </lineage>
</organism>
<protein>
    <recommendedName>
        <fullName evidence="5">C1q domain-containing protein</fullName>
    </recommendedName>
</protein>
<dbReference type="InterPro" id="IPR001073">
    <property type="entry name" value="C1q_dom"/>
</dbReference>
<keyword evidence="7" id="KW-1185">Reference proteome</keyword>
<dbReference type="GO" id="GO:0005576">
    <property type="term" value="C:extracellular region"/>
    <property type="evidence" value="ECO:0007669"/>
    <property type="project" value="UniProtKB-SubCell"/>
</dbReference>
<dbReference type="InterPro" id="IPR008983">
    <property type="entry name" value="Tumour_necrosis_fac-like_dom"/>
</dbReference>
<dbReference type="PRINTS" id="PR00007">
    <property type="entry name" value="COMPLEMNTC1Q"/>
</dbReference>
<evidence type="ECO:0000256" key="4">
    <source>
        <dbReference type="SAM" id="SignalP"/>
    </source>
</evidence>
<dbReference type="CTD" id="100002104"/>
<dbReference type="InterPro" id="IPR050822">
    <property type="entry name" value="Cerebellin_Synaptic_Org"/>
</dbReference>